<dbReference type="AlphaFoldDB" id="A0A1A1WN82"/>
<protein>
    <submittedName>
        <fullName evidence="2">Uncharacterized protein</fullName>
    </submittedName>
</protein>
<dbReference type="Proteomes" id="UP000093779">
    <property type="component" value="Unassembled WGS sequence"/>
</dbReference>
<accession>A0A1A1WN82</accession>
<comment type="caution">
    <text evidence="2">The sequence shown here is derived from an EMBL/GenBank/DDBJ whole genome shotgun (WGS) entry which is preliminary data.</text>
</comment>
<sequence length="160" mass="17231">MSYPQSGNWQQMPPPPYPGQPYGPGYYAPPPKKKKTWLWVLLGLVTVVVVAVAGGIAFFVVKSRAHSREMTLTVEVTGTGSAGVWYTPDLTVNRVDLPWSAAITVPQSDSFELVVARAKRDAAMTCTVSIGSREIVTNTLQPADSAGLLICKAELNNPLT</sequence>
<evidence type="ECO:0000256" key="1">
    <source>
        <dbReference type="SAM" id="Phobius"/>
    </source>
</evidence>
<evidence type="ECO:0000313" key="2">
    <source>
        <dbReference type="EMBL" id="OBF13996.1"/>
    </source>
</evidence>
<name>A0A1A1WN82_9MYCO</name>
<dbReference type="RefSeq" id="WP_064899434.1">
    <property type="nucleotide sequence ID" value="NZ_JBEUKP010000002.1"/>
</dbReference>
<reference evidence="2 3" key="1">
    <citation type="submission" date="2016-06" db="EMBL/GenBank/DDBJ databases">
        <authorList>
            <person name="Kjaerup R.B."/>
            <person name="Dalgaard T.S."/>
            <person name="Juul-Madsen H.R."/>
        </authorList>
    </citation>
    <scope>NUCLEOTIDE SEQUENCE [LARGE SCALE GENOMIC DNA]</scope>
    <source>
        <strain evidence="2 3">ACS1953</strain>
    </source>
</reference>
<keyword evidence="1" id="KW-0812">Transmembrane</keyword>
<keyword evidence="1" id="KW-0472">Membrane</keyword>
<dbReference type="EMBL" id="LZHX01000089">
    <property type="protein sequence ID" value="OBF13996.1"/>
    <property type="molecule type" value="Genomic_DNA"/>
</dbReference>
<dbReference type="InterPro" id="IPR038468">
    <property type="entry name" value="MmpS_C"/>
</dbReference>
<gene>
    <name evidence="2" type="ORF">A5726_26620</name>
</gene>
<keyword evidence="1" id="KW-1133">Transmembrane helix</keyword>
<organism evidence="2 3">
    <name type="scientific">Mycolicibacterium conceptionense</name>
    <dbReference type="NCBI Taxonomy" id="451644"/>
    <lineage>
        <taxon>Bacteria</taxon>
        <taxon>Bacillati</taxon>
        <taxon>Actinomycetota</taxon>
        <taxon>Actinomycetes</taxon>
        <taxon>Mycobacteriales</taxon>
        <taxon>Mycobacteriaceae</taxon>
        <taxon>Mycolicibacterium</taxon>
    </lineage>
</organism>
<dbReference type="Gene3D" id="2.60.40.2880">
    <property type="entry name" value="MmpS1-5, C-terminal soluble domain"/>
    <property type="match status" value="1"/>
</dbReference>
<proteinExistence type="predicted"/>
<feature type="transmembrane region" description="Helical" evidence="1">
    <location>
        <begin position="37"/>
        <end position="61"/>
    </location>
</feature>
<evidence type="ECO:0000313" key="3">
    <source>
        <dbReference type="Proteomes" id="UP000093779"/>
    </source>
</evidence>